<organism evidence="4 5">
    <name type="scientific">Globisporangium ultimum (strain ATCC 200006 / CBS 805.95 / DAOM BR144)</name>
    <name type="common">Pythium ultimum</name>
    <dbReference type="NCBI Taxonomy" id="431595"/>
    <lineage>
        <taxon>Eukaryota</taxon>
        <taxon>Sar</taxon>
        <taxon>Stramenopiles</taxon>
        <taxon>Oomycota</taxon>
        <taxon>Peronosporomycetes</taxon>
        <taxon>Pythiales</taxon>
        <taxon>Pythiaceae</taxon>
        <taxon>Globisporangium</taxon>
    </lineage>
</organism>
<dbReference type="PANTHER" id="PTHR45712">
    <property type="entry name" value="AGAP008170-PA"/>
    <property type="match status" value="1"/>
</dbReference>
<dbReference type="AlphaFoldDB" id="K3X7M1"/>
<feature type="signal peptide" evidence="3">
    <location>
        <begin position="1"/>
        <end position="22"/>
    </location>
</feature>
<sequence length="330" mass="35112">MWPQRFRASITTAAAALASVSAATGSCPEVPAHTLSSACNGACEVEQACMAPATTSTSCRCFGVGKDQLLVLIPFDKATIAALRASPPATYETIAGKDDTALYSWASNDDLTTVAALNLSSVVSSVVLRGGSSMDGLNKSFVANVDIDDKFLSGQTQLTWITVENLDLKDSMSKLAANLPSSLLSIGLQNNLLTEFPTPLTTLTALQTLNLGYNNIADINSNHEMSELTSLSLQANKISSFTAYFPKLSHLDLSYNQLTAVPEVIAKHSLLTSLYLNGNNIPAFTQSHAIANLKTLTLFMNNMTQFDAILPNLEYLPMDASLAESTGRSS</sequence>
<dbReference type="Proteomes" id="UP000019132">
    <property type="component" value="Unassembled WGS sequence"/>
</dbReference>
<dbReference type="PANTHER" id="PTHR45712:SF22">
    <property type="entry name" value="INSULIN-LIKE GROWTH FACTOR-BINDING PROTEIN COMPLEX ACID LABILE SUBUNIT"/>
    <property type="match status" value="1"/>
</dbReference>
<evidence type="ECO:0000256" key="3">
    <source>
        <dbReference type="SAM" id="SignalP"/>
    </source>
</evidence>
<dbReference type="STRING" id="431595.K3X7M1"/>
<dbReference type="InterPro" id="IPR001611">
    <property type="entry name" value="Leu-rich_rpt"/>
</dbReference>
<dbReference type="VEuPathDB" id="FungiDB:PYU1_G013193"/>
<dbReference type="Gene3D" id="3.80.10.10">
    <property type="entry name" value="Ribonuclease Inhibitor"/>
    <property type="match status" value="1"/>
</dbReference>
<dbReference type="PROSITE" id="PS51450">
    <property type="entry name" value="LRR"/>
    <property type="match status" value="2"/>
</dbReference>
<dbReference type="SUPFAM" id="SSF52058">
    <property type="entry name" value="L domain-like"/>
    <property type="match status" value="1"/>
</dbReference>
<dbReference type="SMART" id="SM00364">
    <property type="entry name" value="LRR_BAC"/>
    <property type="match status" value="2"/>
</dbReference>
<dbReference type="OMA" id="INSNHEM"/>
<evidence type="ECO:0000256" key="2">
    <source>
        <dbReference type="ARBA" id="ARBA00022737"/>
    </source>
</evidence>
<dbReference type="EMBL" id="GL376577">
    <property type="status" value="NOT_ANNOTATED_CDS"/>
    <property type="molecule type" value="Genomic_DNA"/>
</dbReference>
<dbReference type="SMART" id="SM00369">
    <property type="entry name" value="LRR_TYP"/>
    <property type="match status" value="2"/>
</dbReference>
<reference evidence="5" key="2">
    <citation type="submission" date="2010-04" db="EMBL/GenBank/DDBJ databases">
        <authorList>
            <person name="Buell R."/>
            <person name="Hamilton J."/>
            <person name="Hostetler J."/>
        </authorList>
    </citation>
    <scope>NUCLEOTIDE SEQUENCE [LARGE SCALE GENOMIC DNA]</scope>
    <source>
        <strain evidence="5">DAOM:BR144</strain>
    </source>
</reference>
<reference evidence="5" key="1">
    <citation type="journal article" date="2010" name="Genome Biol.">
        <title>Genome sequence of the necrotrophic plant pathogen Pythium ultimum reveals original pathogenicity mechanisms and effector repertoire.</title>
        <authorList>
            <person name="Levesque C.A."/>
            <person name="Brouwer H."/>
            <person name="Cano L."/>
            <person name="Hamilton J.P."/>
            <person name="Holt C."/>
            <person name="Huitema E."/>
            <person name="Raffaele S."/>
            <person name="Robideau G.P."/>
            <person name="Thines M."/>
            <person name="Win J."/>
            <person name="Zerillo M.M."/>
            <person name="Beakes G.W."/>
            <person name="Boore J.L."/>
            <person name="Busam D."/>
            <person name="Dumas B."/>
            <person name="Ferriera S."/>
            <person name="Fuerstenberg S.I."/>
            <person name="Gachon C.M."/>
            <person name="Gaulin E."/>
            <person name="Govers F."/>
            <person name="Grenville-Briggs L."/>
            <person name="Horner N."/>
            <person name="Hostetler J."/>
            <person name="Jiang R.H."/>
            <person name="Johnson J."/>
            <person name="Krajaejun T."/>
            <person name="Lin H."/>
            <person name="Meijer H.J."/>
            <person name="Moore B."/>
            <person name="Morris P."/>
            <person name="Phuntmart V."/>
            <person name="Puiu D."/>
            <person name="Shetty J."/>
            <person name="Stajich J.E."/>
            <person name="Tripathy S."/>
            <person name="Wawra S."/>
            <person name="van West P."/>
            <person name="Whitty B.R."/>
            <person name="Coutinho P.M."/>
            <person name="Henrissat B."/>
            <person name="Martin F."/>
            <person name="Thomas P.D."/>
            <person name="Tyler B.M."/>
            <person name="De Vries R.P."/>
            <person name="Kamoun S."/>
            <person name="Yandell M."/>
            <person name="Tisserat N."/>
            <person name="Buell C.R."/>
        </authorList>
    </citation>
    <scope>NUCLEOTIDE SEQUENCE</scope>
    <source>
        <strain evidence="5">DAOM:BR144</strain>
    </source>
</reference>
<evidence type="ECO:0000313" key="5">
    <source>
        <dbReference type="Proteomes" id="UP000019132"/>
    </source>
</evidence>
<dbReference type="InterPro" id="IPR003591">
    <property type="entry name" value="Leu-rich_rpt_typical-subtyp"/>
</dbReference>
<feature type="chain" id="PRO_5003868652" evidence="3">
    <location>
        <begin position="23"/>
        <end position="330"/>
    </location>
</feature>
<name>K3X7M1_GLOUD</name>
<dbReference type="EnsemblProtists" id="PYU1_T013220">
    <property type="protein sequence ID" value="PYU1_T013220"/>
    <property type="gene ID" value="PYU1_G013193"/>
</dbReference>
<dbReference type="eggNOG" id="KOG4641">
    <property type="taxonomic scope" value="Eukaryota"/>
</dbReference>
<protein>
    <submittedName>
        <fullName evidence="4">Uncharacterized protein</fullName>
    </submittedName>
</protein>
<keyword evidence="3" id="KW-0732">Signal</keyword>
<dbReference type="Pfam" id="PF13855">
    <property type="entry name" value="LRR_8"/>
    <property type="match status" value="1"/>
</dbReference>
<dbReference type="GO" id="GO:0005615">
    <property type="term" value="C:extracellular space"/>
    <property type="evidence" value="ECO:0007669"/>
    <property type="project" value="TreeGrafter"/>
</dbReference>
<keyword evidence="2" id="KW-0677">Repeat</keyword>
<dbReference type="InParanoid" id="K3X7M1"/>
<proteinExistence type="predicted"/>
<dbReference type="InterPro" id="IPR032675">
    <property type="entry name" value="LRR_dom_sf"/>
</dbReference>
<evidence type="ECO:0000313" key="4">
    <source>
        <dbReference type="EnsemblProtists" id="PYU1_T013220"/>
    </source>
</evidence>
<keyword evidence="5" id="KW-1185">Reference proteome</keyword>
<accession>K3X7M1</accession>
<dbReference type="HOGENOM" id="CLU_035198_2_0_1"/>
<keyword evidence="1" id="KW-0433">Leucine-rich repeat</keyword>
<evidence type="ECO:0000256" key="1">
    <source>
        <dbReference type="ARBA" id="ARBA00022614"/>
    </source>
</evidence>
<dbReference type="InterPro" id="IPR050333">
    <property type="entry name" value="SLRP"/>
</dbReference>
<dbReference type="PROSITE" id="PS51257">
    <property type="entry name" value="PROKAR_LIPOPROTEIN"/>
    <property type="match status" value="1"/>
</dbReference>
<reference evidence="4" key="3">
    <citation type="submission" date="2015-02" db="UniProtKB">
        <authorList>
            <consortium name="EnsemblProtists"/>
        </authorList>
    </citation>
    <scope>IDENTIFICATION</scope>
    <source>
        <strain evidence="4">DAOM BR144</strain>
    </source>
</reference>